<dbReference type="Gene3D" id="1.10.10.60">
    <property type="entry name" value="Homeodomain-like"/>
    <property type="match status" value="2"/>
</dbReference>
<protein>
    <submittedName>
        <fullName evidence="4">Transcriptional regulator, AraC family</fullName>
    </submittedName>
</protein>
<dbReference type="Pfam" id="PF06719">
    <property type="entry name" value="AraC_N"/>
    <property type="match status" value="1"/>
</dbReference>
<dbReference type="InterPro" id="IPR009594">
    <property type="entry name" value="Tscrpt_reg_HTH_AraC_N"/>
</dbReference>
<feature type="domain" description="HTH araC/xylS-type" evidence="3">
    <location>
        <begin position="193"/>
        <end position="291"/>
    </location>
</feature>
<dbReference type="GO" id="GO:0003700">
    <property type="term" value="F:DNA-binding transcription factor activity"/>
    <property type="evidence" value="ECO:0007669"/>
    <property type="project" value="InterPro"/>
</dbReference>
<evidence type="ECO:0000313" key="4">
    <source>
        <dbReference type="EMBL" id="SPF49359.1"/>
    </source>
</evidence>
<dbReference type="EMBL" id="OMOF01000390">
    <property type="protein sequence ID" value="SPF49359.1"/>
    <property type="molecule type" value="Genomic_DNA"/>
</dbReference>
<evidence type="ECO:0000259" key="3">
    <source>
        <dbReference type="PROSITE" id="PS01124"/>
    </source>
</evidence>
<dbReference type="GO" id="GO:0043565">
    <property type="term" value="F:sequence-specific DNA binding"/>
    <property type="evidence" value="ECO:0007669"/>
    <property type="project" value="InterPro"/>
</dbReference>
<keyword evidence="2" id="KW-0804">Transcription</keyword>
<gene>
    <name evidence="4" type="ORF">SBF1_450024</name>
</gene>
<dbReference type="OrthoDB" id="34150at2"/>
<keyword evidence="1" id="KW-0805">Transcription regulation</keyword>
<reference evidence="5" key="1">
    <citation type="submission" date="2018-02" db="EMBL/GenBank/DDBJ databases">
        <authorList>
            <person name="Hausmann B."/>
        </authorList>
    </citation>
    <scope>NUCLEOTIDE SEQUENCE [LARGE SCALE GENOMIC DNA]</scope>
    <source>
        <strain evidence="5">Peat soil MAG SbF1</strain>
    </source>
</reference>
<dbReference type="InterPro" id="IPR018060">
    <property type="entry name" value="HTH_AraC"/>
</dbReference>
<evidence type="ECO:0000256" key="2">
    <source>
        <dbReference type="ARBA" id="ARBA00023163"/>
    </source>
</evidence>
<dbReference type="Proteomes" id="UP000238916">
    <property type="component" value="Unassembled WGS sequence"/>
</dbReference>
<dbReference type="Pfam" id="PF12833">
    <property type="entry name" value="HTH_18"/>
    <property type="match status" value="1"/>
</dbReference>
<organism evidence="4 5">
    <name type="scientific">Candidatus Desulfosporosinus infrequens</name>
    <dbReference type="NCBI Taxonomy" id="2043169"/>
    <lineage>
        <taxon>Bacteria</taxon>
        <taxon>Bacillati</taxon>
        <taxon>Bacillota</taxon>
        <taxon>Clostridia</taxon>
        <taxon>Eubacteriales</taxon>
        <taxon>Desulfitobacteriaceae</taxon>
        <taxon>Desulfosporosinus</taxon>
    </lineage>
</organism>
<dbReference type="InterPro" id="IPR009057">
    <property type="entry name" value="Homeodomain-like_sf"/>
</dbReference>
<proteinExistence type="predicted"/>
<dbReference type="SMART" id="SM00342">
    <property type="entry name" value="HTH_ARAC"/>
    <property type="match status" value="1"/>
</dbReference>
<dbReference type="PANTHER" id="PTHR43436">
    <property type="entry name" value="ARAC-FAMILY TRANSCRIPTIONAL REGULATOR"/>
    <property type="match status" value="1"/>
</dbReference>
<dbReference type="SUPFAM" id="SSF46689">
    <property type="entry name" value="Homeodomain-like"/>
    <property type="match status" value="2"/>
</dbReference>
<accession>A0A2U3LC83</accession>
<name>A0A2U3LC83_9FIRM</name>
<evidence type="ECO:0000313" key="5">
    <source>
        <dbReference type="Proteomes" id="UP000238916"/>
    </source>
</evidence>
<dbReference type="PANTHER" id="PTHR43436:SF1">
    <property type="entry name" value="TRANSCRIPTIONAL REGULATORY PROTEIN"/>
    <property type="match status" value="1"/>
</dbReference>
<dbReference type="AlphaFoldDB" id="A0A2U3LC83"/>
<dbReference type="PROSITE" id="PS01124">
    <property type="entry name" value="HTH_ARAC_FAMILY_2"/>
    <property type="match status" value="1"/>
</dbReference>
<sequence length="302" mass="33897">MMDLRFELAKIINHSSPGDGVNESPLPGAHCIKFSHLGRRMKQHWHASLCIVAQGCVKIILDREVYRCDGAHYIATPIDLPVTSRLFAATPEQPFLCLKIEFNSLYMSEVAAQIEKDFPKETENPLRAMFIGKASNQMLEATIRLGKLFQVSEDAPVLGPLVIKEILYHLLKGPDGPALRQFVCSGSKMYKVSKAIYTLRAELSKDVDVTSLAKAANMSRSAFFKHFKEVTAMSPIQYQKRLRLLEARRLMTDDGETAEGSAFKVGYNSASQFSREYSRMFGNPPLRDVVKIKITGDSIHRI</sequence>
<evidence type="ECO:0000256" key="1">
    <source>
        <dbReference type="ARBA" id="ARBA00023015"/>
    </source>
</evidence>